<name>A0A8H7UQW0_9FUNG</name>
<evidence type="ECO:0000256" key="3">
    <source>
        <dbReference type="SAM" id="MobiDB-lite"/>
    </source>
</evidence>
<accession>A0A8H7UQW0</accession>
<dbReference type="GO" id="GO:0005085">
    <property type="term" value="F:guanyl-nucleotide exchange factor activity"/>
    <property type="evidence" value="ECO:0007669"/>
    <property type="project" value="UniProtKB-KW"/>
</dbReference>
<gene>
    <name evidence="6" type="ORF">INT46_004489</name>
</gene>
<feature type="compositionally biased region" description="Acidic residues" evidence="3">
    <location>
        <begin position="115"/>
        <end position="131"/>
    </location>
</feature>
<feature type="compositionally biased region" description="Low complexity" evidence="3">
    <location>
        <begin position="228"/>
        <end position="237"/>
    </location>
</feature>
<feature type="domain" description="DH" evidence="4">
    <location>
        <begin position="604"/>
        <end position="793"/>
    </location>
</feature>
<dbReference type="InterPro" id="IPR052233">
    <property type="entry name" value="Rho-type_GEFs"/>
</dbReference>
<feature type="region of interest" description="Disordered" evidence="3">
    <location>
        <begin position="110"/>
        <end position="131"/>
    </location>
</feature>
<dbReference type="CDD" id="cd04435">
    <property type="entry name" value="DEP_fRom2"/>
    <property type="match status" value="1"/>
</dbReference>
<keyword evidence="2" id="KW-0344">Guanine-nucleotide releasing factor</keyword>
<dbReference type="InterPro" id="IPR000219">
    <property type="entry name" value="DH_dom"/>
</dbReference>
<dbReference type="PANTHER" id="PTHR46572">
    <property type="entry name" value="RHO1 GDP-GTP EXCHANGE PROTEIN 1-RELATED"/>
    <property type="match status" value="1"/>
</dbReference>
<dbReference type="EMBL" id="JAEPRC010000909">
    <property type="protein sequence ID" value="KAG2190762.1"/>
    <property type="molecule type" value="Genomic_DNA"/>
</dbReference>
<feature type="region of interest" description="Disordered" evidence="3">
    <location>
        <begin position="221"/>
        <end position="243"/>
    </location>
</feature>
<sequence>KAHNAIVYTALLGDLAADILDQQQQQSHTLRASPSSTNIYSRYRLPSTASTDTTASSNQDVVIDHKRSYTIDNLNTLAYFSSSDNISAELTPSAAIRDRYYQSSRYLQDNHHADELEDDSFLGEDEEGEVEEEEDTVYEEAIGDVFDYRPGDSNFYTKPKNTPSIYSINDSVISLRTEYNGEDNRSINSIRTVDDRMQGRSTSLLGANLNSLAKTAKKVSRSSSIFRTNNNNNNNTEKNTKKKLEPFVPVRDHYLKDNSSIRSVGGTSLLSKLSKSTAPMRAKLSAISHLASRHHARIEHTPSIALPGRKRVAESVYNIPMSSSSSISINNQPRPSINVNPSTSTKKKSTFEKAQSFTFNLPRTLSASSSTNSNASSNKLIVGSTLVDEPGSIAPIKANERMPAIYPALLSKVAEAFQERIVLSTRAKDSIKYKDVFDGKEAVDKLAFIIKSNDRNLALLIGRSLDSQKFFHDVNYEHRLRDSSQELYQFKRDQLNLRPKSGIVSPQDTSKLNNKIVANQDTLPNGVFTLLTDCYSPTCTRERLCYSSRCPRRQEQTKRYNASNNRGHSREGSNSYLISQQEDRLWINTVPKSLLNTLSKDETKRQENIYELVYTEKDFVNDLTYLKEQWIQPLLDTNNQHQITGDRVAFVQEIFWNIQEVLQVNSTLSKALLTRQAKAKIVDQIGDIMLAHVAKFEPFVRYGSHQIISKYAFETEKSTNPSFADFVTKTERLPQSRKLELNGYLTKPTTRLGRYNLLLREILKHTPKGHPDQETIPRVMSIIAKFLADVNRETGKTENSFNLQLLNERIVNKNISNFDLDLTALNRQIIMKGTWKKGSGSTESSEVLVYLLDHCLLIMKSKQNEEKYKLVRKPIPLALLSITFPDFTKRASTIIPLGRPSNVSAADINITNNNTLNDDNISTTNTANIDYTNANVNNIPKNGFPISFVHLGKQSSGGPITLYSTTLAVRKQWADKIENQRKALVEKHKVFNIKSINESFFSTFNKVNCTAVFDNGKSLVLGGDQGVYLKKEGSGDELIRILAMDKVSQIDILEQSNLILVLADKILYTYSLDTLLSTETGMKRGRKISSHVSFFKVGKIWDKSIQANANGPDQVITVDGIEKTLVCFVRYNAMTSTIRALEPYETTKESNKKKNKNLGRLIRGNNEALKAYKDLYIPGEASSIQFFKNIICVGSARGFQMVNLSSAEVQSVLDPNDESNNSILALHENMKPISMFRHKDGNILLCYSELAFYIDKKGKRVRKDWSISWEGNPTAFAFRFPYVVAFNTNFIEVRHMDTGDLLQVIPGNNIRCLRPDSTDRIHGVMDDRLAGSEVIFELHLVDPHRRKISMIKNTRNRTLF</sequence>
<dbReference type="Gene3D" id="1.10.10.10">
    <property type="entry name" value="Winged helix-like DNA-binding domain superfamily/Winged helix DNA-binding domain"/>
    <property type="match status" value="1"/>
</dbReference>
<evidence type="ECO:0000313" key="7">
    <source>
        <dbReference type="Proteomes" id="UP000650833"/>
    </source>
</evidence>
<dbReference type="GO" id="GO:0035556">
    <property type="term" value="P:intracellular signal transduction"/>
    <property type="evidence" value="ECO:0007669"/>
    <property type="project" value="InterPro"/>
</dbReference>
<keyword evidence="1" id="KW-0597">Phosphoprotein</keyword>
<dbReference type="InterPro" id="IPR036388">
    <property type="entry name" value="WH-like_DNA-bd_sf"/>
</dbReference>
<dbReference type="Pfam" id="PF15405">
    <property type="entry name" value="PH_5"/>
    <property type="match status" value="1"/>
</dbReference>
<dbReference type="Pfam" id="PF00780">
    <property type="entry name" value="CNH"/>
    <property type="match status" value="1"/>
</dbReference>
<dbReference type="InterPro" id="IPR041675">
    <property type="entry name" value="PH_5"/>
</dbReference>
<evidence type="ECO:0000256" key="1">
    <source>
        <dbReference type="ARBA" id="ARBA00022553"/>
    </source>
</evidence>
<feature type="compositionally biased region" description="Low complexity" evidence="3">
    <location>
        <begin position="323"/>
        <end position="344"/>
    </location>
</feature>
<dbReference type="SMART" id="SM00036">
    <property type="entry name" value="CNH"/>
    <property type="match status" value="1"/>
</dbReference>
<dbReference type="InterPro" id="IPR000591">
    <property type="entry name" value="DEP_dom"/>
</dbReference>
<dbReference type="Proteomes" id="UP000650833">
    <property type="component" value="Unassembled WGS sequence"/>
</dbReference>
<feature type="domain" description="CNH" evidence="5">
    <location>
        <begin position="1004"/>
        <end position="1320"/>
    </location>
</feature>
<dbReference type="Pfam" id="PF00610">
    <property type="entry name" value="DEP"/>
    <property type="match status" value="1"/>
</dbReference>
<reference evidence="6" key="1">
    <citation type="submission" date="2020-12" db="EMBL/GenBank/DDBJ databases">
        <title>Metabolic potential, ecology and presence of endohyphal bacteria is reflected in genomic diversity of Mucoromycotina.</title>
        <authorList>
            <person name="Muszewska A."/>
            <person name="Okrasinska A."/>
            <person name="Steczkiewicz K."/>
            <person name="Drgas O."/>
            <person name="Orlowska M."/>
            <person name="Perlinska-Lenart U."/>
            <person name="Aleksandrzak-Piekarczyk T."/>
            <person name="Szatraj K."/>
            <person name="Zielenkiewicz U."/>
            <person name="Pilsyk S."/>
            <person name="Malc E."/>
            <person name="Mieczkowski P."/>
            <person name="Kruszewska J.S."/>
            <person name="Biernat P."/>
            <person name="Pawlowska J."/>
        </authorList>
    </citation>
    <scope>NUCLEOTIDE SEQUENCE</scope>
    <source>
        <strain evidence="6">CBS 226.32</strain>
    </source>
</reference>
<evidence type="ECO:0000259" key="5">
    <source>
        <dbReference type="PROSITE" id="PS50219"/>
    </source>
</evidence>
<organism evidence="6 7">
    <name type="scientific">Mucor plumbeus</name>
    <dbReference type="NCBI Taxonomy" id="97098"/>
    <lineage>
        <taxon>Eukaryota</taxon>
        <taxon>Fungi</taxon>
        <taxon>Fungi incertae sedis</taxon>
        <taxon>Mucoromycota</taxon>
        <taxon>Mucoromycotina</taxon>
        <taxon>Mucoromycetes</taxon>
        <taxon>Mucorales</taxon>
        <taxon>Mucorineae</taxon>
        <taxon>Mucoraceae</taxon>
        <taxon>Mucor</taxon>
    </lineage>
</organism>
<dbReference type="Gene3D" id="2.30.29.30">
    <property type="entry name" value="Pleckstrin-homology domain (PH domain)/Phosphotyrosine-binding domain (PTB)"/>
    <property type="match status" value="1"/>
</dbReference>
<dbReference type="InterPro" id="IPR011993">
    <property type="entry name" value="PH-like_dom_sf"/>
</dbReference>
<keyword evidence="7" id="KW-1185">Reference proteome</keyword>
<evidence type="ECO:0000256" key="2">
    <source>
        <dbReference type="ARBA" id="ARBA00022658"/>
    </source>
</evidence>
<dbReference type="PROSITE" id="PS50219">
    <property type="entry name" value="CNH"/>
    <property type="match status" value="1"/>
</dbReference>
<dbReference type="SMART" id="SM00325">
    <property type="entry name" value="RhoGEF"/>
    <property type="match status" value="1"/>
</dbReference>
<dbReference type="Pfam" id="PF00621">
    <property type="entry name" value="RhoGEF"/>
    <property type="match status" value="1"/>
</dbReference>
<dbReference type="InterPro" id="IPR001180">
    <property type="entry name" value="CNH_dom"/>
</dbReference>
<dbReference type="InterPro" id="IPR035899">
    <property type="entry name" value="DBL_dom_sf"/>
</dbReference>
<protein>
    <submittedName>
        <fullName evidence="6">Uncharacterized protein</fullName>
    </submittedName>
</protein>
<dbReference type="InterPro" id="IPR036390">
    <property type="entry name" value="WH_DNA-bd_sf"/>
</dbReference>
<dbReference type="SUPFAM" id="SSF48065">
    <property type="entry name" value="DBL homology domain (DH-domain)"/>
    <property type="match status" value="1"/>
</dbReference>
<feature type="region of interest" description="Disordered" evidence="3">
    <location>
        <begin position="323"/>
        <end position="349"/>
    </location>
</feature>
<feature type="non-terminal residue" evidence="6">
    <location>
        <position position="1360"/>
    </location>
</feature>
<dbReference type="OrthoDB" id="2272012at2759"/>
<dbReference type="SUPFAM" id="SSF46785">
    <property type="entry name" value="Winged helix' DNA-binding domain"/>
    <property type="match status" value="1"/>
</dbReference>
<proteinExistence type="predicted"/>
<evidence type="ECO:0000313" key="6">
    <source>
        <dbReference type="EMBL" id="KAG2190762.1"/>
    </source>
</evidence>
<dbReference type="PANTHER" id="PTHR46572:SF2">
    <property type="entry name" value="RHO1 GDP-GTP EXCHANGE PROTEIN 1-RELATED"/>
    <property type="match status" value="1"/>
</dbReference>
<dbReference type="SMART" id="SM00049">
    <property type="entry name" value="DEP"/>
    <property type="match status" value="1"/>
</dbReference>
<dbReference type="PROSITE" id="PS50010">
    <property type="entry name" value="DH_2"/>
    <property type="match status" value="1"/>
</dbReference>
<dbReference type="Gene3D" id="1.20.900.10">
    <property type="entry name" value="Dbl homology (DH) domain"/>
    <property type="match status" value="1"/>
</dbReference>
<dbReference type="CDD" id="cd00160">
    <property type="entry name" value="RhoGEF"/>
    <property type="match status" value="1"/>
</dbReference>
<comment type="caution">
    <text evidence="6">The sequence shown here is derived from an EMBL/GenBank/DDBJ whole genome shotgun (WGS) entry which is preliminary data.</text>
</comment>
<evidence type="ECO:0000259" key="4">
    <source>
        <dbReference type="PROSITE" id="PS50010"/>
    </source>
</evidence>